<dbReference type="GO" id="GO:0005886">
    <property type="term" value="C:plasma membrane"/>
    <property type="evidence" value="ECO:0007669"/>
    <property type="project" value="TreeGrafter"/>
</dbReference>
<dbReference type="PROSITE" id="PS51371">
    <property type="entry name" value="CBS"/>
    <property type="match status" value="1"/>
</dbReference>
<evidence type="ECO:0000256" key="6">
    <source>
        <dbReference type="ARBA" id="ARBA00023136"/>
    </source>
</evidence>
<dbReference type="STRING" id="1177154.Y5S_00122"/>
<name>A0A095UV74_9GAMM</name>
<dbReference type="PATRIC" id="fig|1177154.3.peg.123"/>
<dbReference type="Gene3D" id="3.10.580.10">
    <property type="entry name" value="CBS-domain"/>
    <property type="match status" value="1"/>
</dbReference>
<gene>
    <name evidence="12" type="ORF">Y5S_00122</name>
</gene>
<dbReference type="PROSITE" id="PS51846">
    <property type="entry name" value="CNNM"/>
    <property type="match status" value="1"/>
</dbReference>
<dbReference type="PANTHER" id="PTHR22777">
    <property type="entry name" value="HEMOLYSIN-RELATED"/>
    <property type="match status" value="1"/>
</dbReference>
<feature type="transmembrane region" description="Helical" evidence="9">
    <location>
        <begin position="87"/>
        <end position="107"/>
    </location>
</feature>
<keyword evidence="5 7" id="KW-0129">CBS domain</keyword>
<dbReference type="RefSeq" id="WP_035229370.1">
    <property type="nucleotide sequence ID" value="NZ_ARXV01000001.1"/>
</dbReference>
<keyword evidence="3" id="KW-0677">Repeat</keyword>
<keyword evidence="13" id="KW-1185">Reference proteome</keyword>
<evidence type="ECO:0000256" key="5">
    <source>
        <dbReference type="ARBA" id="ARBA00023122"/>
    </source>
</evidence>
<proteinExistence type="predicted"/>
<evidence type="ECO:0000256" key="4">
    <source>
        <dbReference type="ARBA" id="ARBA00022989"/>
    </source>
</evidence>
<feature type="transmembrane region" description="Helical" evidence="9">
    <location>
        <begin position="119"/>
        <end position="139"/>
    </location>
</feature>
<dbReference type="Pfam" id="PF00571">
    <property type="entry name" value="CBS"/>
    <property type="match status" value="2"/>
</dbReference>
<dbReference type="EMBL" id="ARXV01000001">
    <property type="protein sequence ID" value="KGD66455.1"/>
    <property type="molecule type" value="Genomic_DNA"/>
</dbReference>
<comment type="subcellular location">
    <subcellularLocation>
        <location evidence="1">Membrane</location>
        <topology evidence="1">Multi-pass membrane protein</topology>
    </subcellularLocation>
</comment>
<dbReference type="InterPro" id="IPR000644">
    <property type="entry name" value="CBS_dom"/>
</dbReference>
<dbReference type="InterPro" id="IPR044751">
    <property type="entry name" value="Ion_transp-like_CBS"/>
</dbReference>
<evidence type="ECO:0000259" key="11">
    <source>
        <dbReference type="PROSITE" id="PS51846"/>
    </source>
</evidence>
<dbReference type="AlphaFoldDB" id="A0A095UV74"/>
<dbReference type="SUPFAM" id="SSF54631">
    <property type="entry name" value="CBS-domain pair"/>
    <property type="match status" value="1"/>
</dbReference>
<dbReference type="eggNOG" id="COG1253">
    <property type="taxonomic scope" value="Bacteria"/>
</dbReference>
<evidence type="ECO:0000256" key="8">
    <source>
        <dbReference type="PROSITE-ProRule" id="PRU01193"/>
    </source>
</evidence>
<comment type="caution">
    <text evidence="12">The sequence shown here is derived from an EMBL/GenBank/DDBJ whole genome shotgun (WGS) entry which is preliminary data.</text>
</comment>
<dbReference type="Proteomes" id="UP000029444">
    <property type="component" value="Unassembled WGS sequence"/>
</dbReference>
<protein>
    <submittedName>
        <fullName evidence="12">Hemolysin</fullName>
    </submittedName>
</protein>
<feature type="domain" description="CNNM transmembrane" evidence="11">
    <location>
        <begin position="1"/>
        <end position="178"/>
    </location>
</feature>
<evidence type="ECO:0000313" key="13">
    <source>
        <dbReference type="Proteomes" id="UP000029444"/>
    </source>
</evidence>
<evidence type="ECO:0000259" key="10">
    <source>
        <dbReference type="PROSITE" id="PS51371"/>
    </source>
</evidence>
<dbReference type="Pfam" id="PF01595">
    <property type="entry name" value="CNNM"/>
    <property type="match status" value="1"/>
</dbReference>
<evidence type="ECO:0000256" key="1">
    <source>
        <dbReference type="ARBA" id="ARBA00004141"/>
    </source>
</evidence>
<dbReference type="CDD" id="cd04590">
    <property type="entry name" value="CBS_pair_CorC_HlyC_assoc"/>
    <property type="match status" value="1"/>
</dbReference>
<evidence type="ECO:0000313" key="12">
    <source>
        <dbReference type="EMBL" id="KGD66455.1"/>
    </source>
</evidence>
<dbReference type="InterPro" id="IPR002550">
    <property type="entry name" value="CNNM"/>
</dbReference>
<keyword evidence="2 8" id="KW-0812">Transmembrane</keyword>
<keyword evidence="4 8" id="KW-1133">Transmembrane helix</keyword>
<evidence type="ECO:0000256" key="9">
    <source>
        <dbReference type="SAM" id="Phobius"/>
    </source>
</evidence>
<dbReference type="OrthoDB" id="9798188at2"/>
<organism evidence="12 13">
    <name type="scientific">Alcanivorax nanhaiticus</name>
    <dbReference type="NCBI Taxonomy" id="1177154"/>
    <lineage>
        <taxon>Bacteria</taxon>
        <taxon>Pseudomonadati</taxon>
        <taxon>Pseudomonadota</taxon>
        <taxon>Gammaproteobacteria</taxon>
        <taxon>Oceanospirillales</taxon>
        <taxon>Alcanivoracaceae</taxon>
        <taxon>Alcanivorax</taxon>
    </lineage>
</organism>
<feature type="domain" description="CBS" evidence="10">
    <location>
        <begin position="254"/>
        <end position="315"/>
    </location>
</feature>
<dbReference type="InterPro" id="IPR046342">
    <property type="entry name" value="CBS_dom_sf"/>
</dbReference>
<accession>A0A095UV74</accession>
<evidence type="ECO:0000256" key="2">
    <source>
        <dbReference type="ARBA" id="ARBA00022692"/>
    </source>
</evidence>
<dbReference type="PANTHER" id="PTHR22777:SF4">
    <property type="entry name" value="UPF0053 PROTEIN SLL1254"/>
    <property type="match status" value="1"/>
</dbReference>
<sequence length="347" mass="38472">MTLLIIFASISIGFSFICSVLEAALLSITPSYIAGLRESRPVLYERLRAYKDDIDKPLSGILTLNTVAHTVGATGVGAQVAVVFGDAWLGAASFVMTMAILILSEIIPKTIGAKYWRSLAPMLPPVLKVIMVSLAPFVWLSKLITSRIGGGEHDVDVRAEIRALADMGKDQQALAVDEYKVIKNVLHLHDVQVGTIMTPRTVCRTVSPEMTVAQFLEQERGQPFSRFPVMTATGECRGYIHKSDLLGVSTEQTMKALALEVSMIGTRMSIESLFHAMLNQRQHMAVVYDEHGTWVGLVTLEDILETILGREIMDETDSVADLRLYARQRWSRKLKKQDIPDKGKDKR</sequence>
<evidence type="ECO:0000256" key="3">
    <source>
        <dbReference type="ARBA" id="ARBA00022737"/>
    </source>
</evidence>
<reference evidence="12 13" key="1">
    <citation type="submission" date="2012-09" db="EMBL/GenBank/DDBJ databases">
        <title>Genome Sequence of alkane-degrading Bacterium Alcanivorax sp. 19-m-6.</title>
        <authorList>
            <person name="Lai Q."/>
            <person name="Shao Z."/>
        </authorList>
    </citation>
    <scope>NUCLEOTIDE SEQUENCE [LARGE SCALE GENOMIC DNA]</scope>
    <source>
        <strain evidence="12 13">19-m-6</strain>
    </source>
</reference>
<keyword evidence="6 8" id="KW-0472">Membrane</keyword>
<evidence type="ECO:0000256" key="7">
    <source>
        <dbReference type="PROSITE-ProRule" id="PRU00703"/>
    </source>
</evidence>